<dbReference type="SUPFAM" id="SSF54637">
    <property type="entry name" value="Thioesterase/thiol ester dehydrase-isomerase"/>
    <property type="match status" value="1"/>
</dbReference>
<dbReference type="Gene3D" id="3.10.129.10">
    <property type="entry name" value="Hotdog Thioesterase"/>
    <property type="match status" value="1"/>
</dbReference>
<evidence type="ECO:0000313" key="3">
    <source>
        <dbReference type="EMBL" id="MBW8288489.1"/>
    </source>
</evidence>
<evidence type="ECO:0000256" key="2">
    <source>
        <dbReference type="ARBA" id="ARBA00022801"/>
    </source>
</evidence>
<organism evidence="3 4">
    <name type="scientific">Chromobacterium subtsugae</name>
    <dbReference type="NCBI Taxonomy" id="251747"/>
    <lineage>
        <taxon>Bacteria</taxon>
        <taxon>Pseudomonadati</taxon>
        <taxon>Pseudomonadota</taxon>
        <taxon>Betaproteobacteria</taxon>
        <taxon>Neisseriales</taxon>
        <taxon>Chromobacteriaceae</taxon>
        <taxon>Chromobacterium</taxon>
    </lineage>
</organism>
<dbReference type="InterPro" id="IPR050563">
    <property type="entry name" value="4-hydroxybenzoyl-CoA_TE"/>
</dbReference>
<dbReference type="RefSeq" id="WP_043577328.1">
    <property type="nucleotide sequence ID" value="NZ_CP142381.1"/>
</dbReference>
<evidence type="ECO:0000256" key="1">
    <source>
        <dbReference type="ARBA" id="ARBA00005953"/>
    </source>
</evidence>
<dbReference type="Proteomes" id="UP000711178">
    <property type="component" value="Unassembled WGS sequence"/>
</dbReference>
<sequence length="142" mass="15677">MARIQIELPPRFIFDTALEVRIGDINYAGHLGNDALLKLAQEARLRLFKQLGYASELAVEGAGIVIADVAACYRAEAFHGDRLRFRIGVADIGRHGLDLIYQAVDDNTGKEVARLKTGIVFFDYQARKVAPMPEAFSGKLSQ</sequence>
<protein>
    <submittedName>
        <fullName evidence="3">Acyl-CoA thioesterase</fullName>
    </submittedName>
</protein>
<dbReference type="GeneID" id="89686167"/>
<dbReference type="EMBL" id="JAHDTB010000010">
    <property type="protein sequence ID" value="MBW8288489.1"/>
    <property type="molecule type" value="Genomic_DNA"/>
</dbReference>
<reference evidence="3 4" key="1">
    <citation type="submission" date="2021-05" db="EMBL/GenBank/DDBJ databases">
        <title>Draft Whole Genome Sequencing Of Biosensor Chromobacterium violaceum Strain CV026 Reveals A Regulatory RNA In Chromobacterium violaceum Phenotype Regulatory Network.</title>
        <authorList>
            <person name="Hong K.W."/>
            <person name="Chan K.G."/>
            <person name="Chang C.-Y."/>
        </authorList>
    </citation>
    <scope>NUCLEOTIDE SEQUENCE [LARGE SCALE GENOMIC DNA]</scope>
    <source>
        <strain evidence="3 4">ATCC 31532</strain>
    </source>
</reference>
<name>A0ABS7FGS1_9NEIS</name>
<gene>
    <name evidence="3" type="ORF">KIF53_12705</name>
</gene>
<dbReference type="CDD" id="cd00586">
    <property type="entry name" value="4HBT"/>
    <property type="match status" value="1"/>
</dbReference>
<keyword evidence="2" id="KW-0378">Hydrolase</keyword>
<dbReference type="Pfam" id="PF13279">
    <property type="entry name" value="4HBT_2"/>
    <property type="match status" value="1"/>
</dbReference>
<keyword evidence="4" id="KW-1185">Reference proteome</keyword>
<accession>A0ABS7FGS1</accession>
<dbReference type="PANTHER" id="PTHR31793">
    <property type="entry name" value="4-HYDROXYBENZOYL-COA THIOESTERASE FAMILY MEMBER"/>
    <property type="match status" value="1"/>
</dbReference>
<comment type="similarity">
    <text evidence="1">Belongs to the 4-hydroxybenzoyl-CoA thioesterase family.</text>
</comment>
<dbReference type="PANTHER" id="PTHR31793:SF27">
    <property type="entry name" value="NOVEL THIOESTERASE SUPERFAMILY DOMAIN AND SAPOSIN A-TYPE DOMAIN CONTAINING PROTEIN (0610012H03RIK)"/>
    <property type="match status" value="1"/>
</dbReference>
<proteinExistence type="inferred from homology"/>
<comment type="caution">
    <text evidence="3">The sequence shown here is derived from an EMBL/GenBank/DDBJ whole genome shotgun (WGS) entry which is preliminary data.</text>
</comment>
<dbReference type="InterPro" id="IPR029069">
    <property type="entry name" value="HotDog_dom_sf"/>
</dbReference>
<evidence type="ECO:0000313" key="4">
    <source>
        <dbReference type="Proteomes" id="UP000711178"/>
    </source>
</evidence>